<dbReference type="Proteomes" id="UP001222434">
    <property type="component" value="Unassembled WGS sequence"/>
</dbReference>
<reference evidence="2" key="2">
    <citation type="journal article" date="2022" name="J. Evol. Biol.">
        <title>Pre- and post-association barriers to host switching in sympatric mutualists.</title>
        <authorList>
            <person name="Dinges Z.M."/>
            <person name="Phillips R.K."/>
            <person name="Lively C.M."/>
            <person name="Bashey F."/>
        </authorList>
    </citation>
    <scope>NUCLEOTIDE SEQUENCE</scope>
    <source>
        <strain evidence="2">MC_266_E_2016</strain>
    </source>
</reference>
<dbReference type="EMBL" id="JAILSO010000131">
    <property type="protein sequence ID" value="MDE1480449.1"/>
    <property type="molecule type" value="Genomic_DNA"/>
</dbReference>
<comment type="caution">
    <text evidence="2">The sequence shown here is derived from an EMBL/GenBank/DDBJ whole genome shotgun (WGS) entry which is preliminary data.</text>
</comment>
<feature type="region of interest" description="Disordered" evidence="1">
    <location>
        <begin position="1"/>
        <end position="45"/>
    </location>
</feature>
<proteinExistence type="predicted"/>
<accession>A0AAJ1JB97</accession>
<organism evidence="2 3">
    <name type="scientific">Xenorhabdus bovienii</name>
    <name type="common">Xenorhabdus nematophila subsp. bovienii</name>
    <dbReference type="NCBI Taxonomy" id="40576"/>
    <lineage>
        <taxon>Bacteria</taxon>
        <taxon>Pseudomonadati</taxon>
        <taxon>Pseudomonadota</taxon>
        <taxon>Gammaproteobacteria</taxon>
        <taxon>Enterobacterales</taxon>
        <taxon>Morganellaceae</taxon>
        <taxon>Xenorhabdus</taxon>
    </lineage>
</organism>
<evidence type="ECO:0000313" key="3">
    <source>
        <dbReference type="Proteomes" id="UP001222434"/>
    </source>
</evidence>
<dbReference type="AlphaFoldDB" id="A0AAJ1JB97"/>
<sequence>MTKTFKTPFAAQGDRVSIPNEVQPDGSVSYTQGYGYDYERDQNTDPAAKDIEREKMNGMFHDITEAVGEIQTFGAAQWTIEAQPYPLRALVYHNQKLYQSRIENNKEDPQAGKGWVELKADLTAADVGAYNQEEANQRFQPLGNYTPAGYSYGKEESDNRFQPKGNYQPFGNYALKGDSYIKSESDGKYQPKGIINLPGIMPALLLKLSLGK</sequence>
<gene>
    <name evidence="2" type="ORF">KKJ01_20070</name>
</gene>
<reference evidence="2" key="1">
    <citation type="submission" date="2021-08" db="EMBL/GenBank/DDBJ databases">
        <authorList>
            <person name="Papudeshi B."/>
            <person name="Bashey-Visser F."/>
        </authorList>
    </citation>
    <scope>NUCLEOTIDE SEQUENCE</scope>
    <source>
        <strain evidence="2">MC_266_E_2016</strain>
    </source>
</reference>
<protein>
    <submittedName>
        <fullName evidence="2">Uncharacterized protein</fullName>
    </submittedName>
</protein>
<evidence type="ECO:0000313" key="2">
    <source>
        <dbReference type="EMBL" id="MDE1480449.1"/>
    </source>
</evidence>
<name>A0AAJ1JB97_XENBV</name>
<evidence type="ECO:0000256" key="1">
    <source>
        <dbReference type="SAM" id="MobiDB-lite"/>
    </source>
</evidence>